<protein>
    <submittedName>
        <fullName evidence="5 6">Gluconolactonase</fullName>
    </submittedName>
</protein>
<keyword evidence="3" id="KW-0479">Metal-binding</keyword>
<evidence type="ECO:0000256" key="1">
    <source>
        <dbReference type="ARBA" id="ARBA00008853"/>
    </source>
</evidence>
<dbReference type="PRINTS" id="PR01790">
    <property type="entry name" value="SMP30FAMILY"/>
</dbReference>
<evidence type="ECO:0000256" key="3">
    <source>
        <dbReference type="PIRSR" id="PIRSR605511-2"/>
    </source>
</evidence>
<dbReference type="EMBL" id="JALLIR010000001">
    <property type="protein sequence ID" value="MDR9945604.1"/>
    <property type="molecule type" value="Genomic_DNA"/>
</dbReference>
<name>A0A0F1AF12_9ENTR</name>
<dbReference type="InterPro" id="IPR011042">
    <property type="entry name" value="6-blade_b-propeller_TolB-like"/>
</dbReference>
<reference evidence="6" key="2">
    <citation type="submission" date="2022-11" db="EMBL/GenBank/DDBJ databases">
        <title>blaNDM-1 and qnrB1 co-producing ST413 Enterobacter.</title>
        <authorList>
            <person name="Halder G."/>
            <person name="Chaudhuri B."/>
            <person name="Dutta S."/>
        </authorList>
    </citation>
    <scope>NUCLEOTIDE SEQUENCE</scope>
    <source>
        <strain evidence="6">PEER684</strain>
    </source>
</reference>
<comment type="caution">
    <text evidence="5">The sequence shown here is derived from an EMBL/GenBank/DDBJ whole genome shotgun (WGS) entry which is preliminary data.</text>
</comment>
<dbReference type="PANTHER" id="PTHR10907">
    <property type="entry name" value="REGUCALCIN"/>
    <property type="match status" value="1"/>
</dbReference>
<feature type="binding site" evidence="3">
    <location>
        <position position="147"/>
    </location>
    <ligand>
        <name>a divalent metal cation</name>
        <dbReference type="ChEBI" id="CHEBI:60240"/>
    </ligand>
</feature>
<dbReference type="InterPro" id="IPR013658">
    <property type="entry name" value="SGL"/>
</dbReference>
<evidence type="ECO:0000313" key="7">
    <source>
        <dbReference type="Proteomes" id="UP000033352"/>
    </source>
</evidence>
<comment type="similarity">
    <text evidence="1">Belongs to the SMP-30/CGR1 family.</text>
</comment>
<keyword evidence="3" id="KW-0862">Zinc</keyword>
<dbReference type="PANTHER" id="PTHR10907:SF47">
    <property type="entry name" value="REGUCALCIN"/>
    <property type="match status" value="1"/>
</dbReference>
<dbReference type="Gene3D" id="2.120.10.30">
    <property type="entry name" value="TolB, C-terminal domain"/>
    <property type="match status" value="1"/>
</dbReference>
<dbReference type="Proteomes" id="UP001185068">
    <property type="component" value="Unassembled WGS sequence"/>
</dbReference>
<dbReference type="AlphaFoldDB" id="A0A0F1AF12"/>
<gene>
    <name evidence="6" type="ORF">MX989_05815</name>
    <name evidence="5" type="ORF">SS37_21955</name>
</gene>
<dbReference type="Pfam" id="PF08450">
    <property type="entry name" value="SGL"/>
    <property type="match status" value="1"/>
</dbReference>
<feature type="domain" description="SMP-30/Gluconolactonase/LRE-like region" evidence="4">
    <location>
        <begin position="14"/>
        <end position="254"/>
    </location>
</feature>
<comment type="cofactor">
    <cofactor evidence="3">
        <name>Zn(2+)</name>
        <dbReference type="ChEBI" id="CHEBI:29105"/>
    </cofactor>
    <text evidence="3">Binds 1 divalent metal cation per subunit.</text>
</comment>
<feature type="binding site" evidence="3">
    <location>
        <position position="99"/>
    </location>
    <ligand>
        <name>substrate</name>
    </ligand>
</feature>
<feature type="binding site" evidence="3">
    <location>
        <position position="196"/>
    </location>
    <ligand>
        <name>a divalent metal cation</name>
        <dbReference type="ChEBI" id="CHEBI:60240"/>
    </ligand>
</feature>
<evidence type="ECO:0000313" key="6">
    <source>
        <dbReference type="EMBL" id="MDR9945604.1"/>
    </source>
</evidence>
<dbReference type="PATRIC" id="fig|1619248.3.peg.4224"/>
<organism evidence="5 7">
    <name type="scientific">Enterobacter sichuanensis</name>
    <dbReference type="NCBI Taxonomy" id="2071710"/>
    <lineage>
        <taxon>Bacteria</taxon>
        <taxon>Pseudomonadati</taxon>
        <taxon>Pseudomonadota</taxon>
        <taxon>Gammaproteobacteria</taxon>
        <taxon>Enterobacterales</taxon>
        <taxon>Enterobacteriaceae</taxon>
        <taxon>Enterobacter</taxon>
        <taxon>Enterobacter cloacae complex</taxon>
    </lineage>
</organism>
<dbReference type="EMBL" id="JZYX01000060">
    <property type="protein sequence ID" value="KJN19565.1"/>
    <property type="molecule type" value="Genomic_DNA"/>
</dbReference>
<dbReference type="Proteomes" id="UP000033352">
    <property type="component" value="Unassembled WGS sequence"/>
</dbReference>
<dbReference type="OrthoDB" id="9775406at2"/>
<reference evidence="5 7" key="1">
    <citation type="submission" date="2015-03" db="EMBL/GenBank/DDBJ databases">
        <authorList>
            <person name="McCorrison J."/>
            <person name="Sanka R."/>
            <person name="Adams M."/>
            <person name="Brinkac L."/>
            <person name="Nierman W."/>
            <person name="Sutton G."/>
            <person name="Nelson K."/>
            <person name="Kiedrowski L."/>
            <person name="Guerrero D."/>
            <person name="Bonomo R."/>
        </authorList>
    </citation>
    <scope>NUCLEOTIDE SEQUENCE [LARGE SCALE GENOMIC DNA]</scope>
    <source>
        <strain evidence="5 7">35699</strain>
    </source>
</reference>
<dbReference type="GO" id="GO:0005509">
    <property type="term" value="F:calcium ion binding"/>
    <property type="evidence" value="ECO:0007669"/>
    <property type="project" value="TreeGrafter"/>
</dbReference>
<dbReference type="GO" id="GO:0004341">
    <property type="term" value="F:gluconolactonase activity"/>
    <property type="evidence" value="ECO:0007669"/>
    <property type="project" value="TreeGrafter"/>
</dbReference>
<evidence type="ECO:0000256" key="2">
    <source>
        <dbReference type="PIRSR" id="PIRSR605511-1"/>
    </source>
</evidence>
<evidence type="ECO:0000259" key="4">
    <source>
        <dbReference type="Pfam" id="PF08450"/>
    </source>
</evidence>
<dbReference type="GO" id="GO:0019853">
    <property type="term" value="P:L-ascorbic acid biosynthetic process"/>
    <property type="evidence" value="ECO:0007669"/>
    <property type="project" value="TreeGrafter"/>
</dbReference>
<dbReference type="SUPFAM" id="SSF63829">
    <property type="entry name" value="Calcium-dependent phosphotriesterase"/>
    <property type="match status" value="1"/>
</dbReference>
<dbReference type="RefSeq" id="WP_025759251.1">
    <property type="nucleotide sequence ID" value="NZ_CP027986.1"/>
</dbReference>
<feature type="binding site" evidence="3">
    <location>
        <position position="16"/>
    </location>
    <ligand>
        <name>a divalent metal cation</name>
        <dbReference type="ChEBI" id="CHEBI:60240"/>
    </ligand>
</feature>
<sequence>MAEPQLLFNYTGHLPECPTWSAEERALYWADILEGEIHRYHLPTAEHTVLSFHEEVGCFALRERGGFIVAMRTGIWLADKHGLLQRKVCDNPSNPQLARFNDGGTDSQGRFYAGTFWGPGDYNGALLMRIDNDLTPKVIQCDIHGHNGLAFSPDNQWMFTSDTPNGVIYRTPLDAQGEPGRREVFRQFKEGEGIPDGAAMDVEGCYWSALFDGWRIARFSPQGEQLEEYEMPVRCPTMVCFGGDDMKTLFITTTRENMDAQEVAQYPLSGAIFTLPVNVAGMKKSRFIER</sequence>
<dbReference type="InterPro" id="IPR005511">
    <property type="entry name" value="SMP-30"/>
</dbReference>
<dbReference type="GeneID" id="72833231"/>
<feature type="binding site" evidence="3">
    <location>
        <position position="101"/>
    </location>
    <ligand>
        <name>substrate</name>
    </ligand>
</feature>
<evidence type="ECO:0000313" key="5">
    <source>
        <dbReference type="EMBL" id="KJN19565.1"/>
    </source>
</evidence>
<feature type="active site" description="Proton donor/acceptor" evidence="2">
    <location>
        <position position="196"/>
    </location>
</feature>
<accession>A0A0F1AF12</accession>
<proteinExistence type="inferred from homology"/>